<feature type="transmembrane region" description="Helical" evidence="1">
    <location>
        <begin position="367"/>
        <end position="386"/>
    </location>
</feature>
<dbReference type="Proteomes" id="UP000033772">
    <property type="component" value="Unassembled WGS sequence"/>
</dbReference>
<dbReference type="RefSeq" id="WP_045548164.1">
    <property type="nucleotide sequence ID" value="NZ_JZDQ02000026.1"/>
</dbReference>
<evidence type="ECO:0000313" key="3">
    <source>
        <dbReference type="Proteomes" id="UP000033772"/>
    </source>
</evidence>
<sequence length="457" mass="46703">MPTQTADAVQPALAAGGLAITVHGTAGVVDIVVPSDAHASDLAREYATAVGLPAAPVLRDRRGEKIQPDASLASRGITSGALLAADSPPTQAYARREVVETAEPIRAGSFSFYWVGLATLLAVAASGFGAQADGWQRLAIAGLLGIGALVGILPGGPYAARRAIAAPAFAAGAAFVTTVTPEPETLPLAVGVAGLAAAVIATVSRSLVDTVDAALKVWTLTGVAVFVVTALCALLGTSPQVPWSILFAAAALAARIVPSYAVDVPDSYLLDVSKLSVTAWSARARTTSGKATVPFDEVTEVAERGARTLAAASWAILGVVVVSGPALVATATADVDRVGGWLIMLAGAFVILLSARSYRYWLPRGVLRVAGVIALAVGVRAFVGWVDPELVSWFGLGVVVIGFAVIIAAIATGRGWRSAKWAARADWSESLCGAAVIASFVVSSGFFRHLWESGFNG</sequence>
<gene>
    <name evidence="2" type="ORF">UG56_018330</name>
</gene>
<dbReference type="OrthoDB" id="3820682at2"/>
<keyword evidence="3" id="KW-1185">Reference proteome</keyword>
<dbReference type="STRING" id="1844.UG56_018330"/>
<dbReference type="AlphaFoldDB" id="A0A1J4N468"/>
<comment type="caution">
    <text evidence="2">The sequence shown here is derived from an EMBL/GenBank/DDBJ whole genome shotgun (WGS) entry which is preliminary data.</text>
</comment>
<accession>A0A1J4N468</accession>
<name>A0A1J4N468_9ACTN</name>
<evidence type="ECO:0000256" key="1">
    <source>
        <dbReference type="SAM" id="Phobius"/>
    </source>
</evidence>
<evidence type="ECO:0000313" key="2">
    <source>
        <dbReference type="EMBL" id="OIJ25368.1"/>
    </source>
</evidence>
<evidence type="ECO:0008006" key="4">
    <source>
        <dbReference type="Google" id="ProtNLM"/>
    </source>
</evidence>
<dbReference type="EMBL" id="JZDQ02000026">
    <property type="protein sequence ID" value="OIJ25368.1"/>
    <property type="molecule type" value="Genomic_DNA"/>
</dbReference>
<feature type="transmembrane region" description="Helical" evidence="1">
    <location>
        <begin position="431"/>
        <end position="451"/>
    </location>
</feature>
<reference evidence="2" key="1">
    <citation type="submission" date="2016-10" db="EMBL/GenBank/DDBJ databases">
        <title>Draft Genome Sequence of Nocardioides luteus Strain BAFB, an Alkane-Degrading Bacterium Isolated from JP-7 Polluted Soil.</title>
        <authorList>
            <person name="Brown L."/>
            <person name="Ruiz O.N."/>
            <person name="Gunasekera T."/>
        </authorList>
    </citation>
    <scope>NUCLEOTIDE SEQUENCE [LARGE SCALE GENOMIC DNA]</scope>
    <source>
        <strain evidence="2">BAFB</strain>
    </source>
</reference>
<feature type="transmembrane region" description="Helical" evidence="1">
    <location>
        <begin position="163"/>
        <end position="180"/>
    </location>
</feature>
<keyword evidence="1" id="KW-0472">Membrane</keyword>
<feature type="transmembrane region" description="Helical" evidence="1">
    <location>
        <begin position="338"/>
        <end position="355"/>
    </location>
</feature>
<feature type="transmembrane region" description="Helical" evidence="1">
    <location>
        <begin position="243"/>
        <end position="262"/>
    </location>
</feature>
<organism evidence="2 3">
    <name type="scientific">Nocardioides luteus</name>
    <dbReference type="NCBI Taxonomy" id="1844"/>
    <lineage>
        <taxon>Bacteria</taxon>
        <taxon>Bacillati</taxon>
        <taxon>Actinomycetota</taxon>
        <taxon>Actinomycetes</taxon>
        <taxon>Propionibacteriales</taxon>
        <taxon>Nocardioidaceae</taxon>
        <taxon>Nocardioides</taxon>
    </lineage>
</organism>
<feature type="transmembrane region" description="Helical" evidence="1">
    <location>
        <begin position="186"/>
        <end position="203"/>
    </location>
</feature>
<proteinExistence type="predicted"/>
<feature type="transmembrane region" description="Helical" evidence="1">
    <location>
        <begin position="138"/>
        <end position="156"/>
    </location>
</feature>
<feature type="transmembrane region" description="Helical" evidence="1">
    <location>
        <begin position="392"/>
        <end position="411"/>
    </location>
</feature>
<keyword evidence="1" id="KW-0812">Transmembrane</keyword>
<protein>
    <recommendedName>
        <fullName evidence="4">Type VII secretion integral membrane protein EccD</fullName>
    </recommendedName>
</protein>
<feature type="transmembrane region" description="Helical" evidence="1">
    <location>
        <begin position="112"/>
        <end position="132"/>
    </location>
</feature>
<feature type="transmembrane region" description="Helical" evidence="1">
    <location>
        <begin position="309"/>
        <end position="332"/>
    </location>
</feature>
<feature type="transmembrane region" description="Helical" evidence="1">
    <location>
        <begin position="215"/>
        <end position="237"/>
    </location>
</feature>
<keyword evidence="1" id="KW-1133">Transmembrane helix</keyword>